<name>A0A9X5C7R9_9FIRM</name>
<accession>A0A9X5C7R9</accession>
<dbReference type="Proteomes" id="UP000474104">
    <property type="component" value="Unassembled WGS sequence"/>
</dbReference>
<proteinExistence type="predicted"/>
<protein>
    <submittedName>
        <fullName evidence="1">Uncharacterized protein</fullName>
    </submittedName>
</protein>
<gene>
    <name evidence="1" type="ORF">FMM80_13430</name>
</gene>
<sequence>MVRLRPFLPAGGYRTFDRGIHFFDIVGQIRVHIIRARRFRIKTKNLVEFAEYIVHNPLFVLHGKHPDAEILCLIFLTELLAGQPQKG</sequence>
<evidence type="ECO:0000313" key="2">
    <source>
        <dbReference type="Proteomes" id="UP000474104"/>
    </source>
</evidence>
<dbReference type="EMBL" id="VIRB01000077">
    <property type="protein sequence ID" value="NDO69629.1"/>
    <property type="molecule type" value="Genomic_DNA"/>
</dbReference>
<comment type="caution">
    <text evidence="1">The sequence shown here is derived from an EMBL/GenBank/DDBJ whole genome shotgun (WGS) entry which is preliminary data.</text>
</comment>
<organism evidence="1 2">
    <name type="scientific">Schaedlerella arabinosiphila</name>
    <dbReference type="NCBI Taxonomy" id="2044587"/>
    <lineage>
        <taxon>Bacteria</taxon>
        <taxon>Bacillati</taxon>
        <taxon>Bacillota</taxon>
        <taxon>Clostridia</taxon>
        <taxon>Lachnospirales</taxon>
        <taxon>Lachnospiraceae</taxon>
        <taxon>Schaedlerella</taxon>
    </lineage>
</organism>
<evidence type="ECO:0000313" key="1">
    <source>
        <dbReference type="EMBL" id="NDO69629.1"/>
    </source>
</evidence>
<dbReference type="AlphaFoldDB" id="A0A9X5C7R9"/>
<reference evidence="1 2" key="1">
    <citation type="submission" date="2019-07" db="EMBL/GenBank/DDBJ databases">
        <title>Draft genome sequences of 15 bacterial species constituting the stable defined intestinal microbiota of the GM15 gnotobiotic mouse model.</title>
        <authorList>
            <person name="Elie C."/>
            <person name="Mathieu A."/>
            <person name="Saliou A."/>
            <person name="Darnaud M."/>
            <person name="Leulier F."/>
            <person name="Tamellini A."/>
        </authorList>
    </citation>
    <scope>NUCLEOTIDE SEQUENCE [LARGE SCALE GENOMIC DNA]</scope>
    <source>
        <strain evidence="2">ASF 502</strain>
    </source>
</reference>